<proteinExistence type="predicted"/>
<accession>A0A1U7DBW6</accession>
<keyword evidence="1 2" id="KW-0732">Signal</keyword>
<dbReference type="SUPFAM" id="SSF56925">
    <property type="entry name" value="OMPA-like"/>
    <property type="match status" value="1"/>
</dbReference>
<dbReference type="STRING" id="1229727.Ga0080559_TMP4855"/>
<evidence type="ECO:0000313" key="4">
    <source>
        <dbReference type="EMBL" id="APX25651.1"/>
    </source>
</evidence>
<dbReference type="InterPro" id="IPR011250">
    <property type="entry name" value="OMP/PagP_B-barrel"/>
</dbReference>
<feature type="chain" id="PRO_5010522080" evidence="2">
    <location>
        <begin position="19"/>
        <end position="199"/>
    </location>
</feature>
<name>A0A1U7DBW6_9RHOB</name>
<evidence type="ECO:0000256" key="1">
    <source>
        <dbReference type="ARBA" id="ARBA00022729"/>
    </source>
</evidence>
<dbReference type="OrthoDB" id="268975at2"/>
<dbReference type="RefSeq" id="WP_076625142.1">
    <property type="nucleotide sequence ID" value="NZ_BMEW01000002.1"/>
</dbReference>
<dbReference type="InterPro" id="IPR027385">
    <property type="entry name" value="Beta-barrel_OMP"/>
</dbReference>
<evidence type="ECO:0000313" key="5">
    <source>
        <dbReference type="Proteomes" id="UP000186559"/>
    </source>
</evidence>
<evidence type="ECO:0000259" key="3">
    <source>
        <dbReference type="Pfam" id="PF13505"/>
    </source>
</evidence>
<gene>
    <name evidence="4" type="ORF">Ga0080559_TMP4855</name>
</gene>
<dbReference type="Pfam" id="PF13505">
    <property type="entry name" value="OMP_b-brl"/>
    <property type="match status" value="1"/>
</dbReference>
<organism evidence="4 5">
    <name type="scientific">Salipiger profundus</name>
    <dbReference type="NCBI Taxonomy" id="1229727"/>
    <lineage>
        <taxon>Bacteria</taxon>
        <taxon>Pseudomonadati</taxon>
        <taxon>Pseudomonadota</taxon>
        <taxon>Alphaproteobacteria</taxon>
        <taxon>Rhodobacterales</taxon>
        <taxon>Roseobacteraceae</taxon>
        <taxon>Salipiger</taxon>
    </lineage>
</organism>
<evidence type="ECO:0000256" key="2">
    <source>
        <dbReference type="SAM" id="SignalP"/>
    </source>
</evidence>
<protein>
    <submittedName>
        <fullName evidence="4">Opacity protein</fullName>
    </submittedName>
</protein>
<dbReference type="InterPro" id="IPR023614">
    <property type="entry name" value="Porin_dom_sf"/>
</dbReference>
<reference evidence="4 5" key="1">
    <citation type="submission" date="2016-03" db="EMBL/GenBank/DDBJ databases">
        <title>Deep-sea bacteria in the southern Pacific.</title>
        <authorList>
            <person name="Tang K."/>
        </authorList>
    </citation>
    <scope>NUCLEOTIDE SEQUENCE [LARGE SCALE GENOMIC DNA]</scope>
    <source>
        <strain evidence="4 5">JLT2016</strain>
    </source>
</reference>
<feature type="signal peptide" evidence="2">
    <location>
        <begin position="1"/>
        <end position="18"/>
    </location>
</feature>
<dbReference type="Gene3D" id="2.40.160.10">
    <property type="entry name" value="Porin"/>
    <property type="match status" value="1"/>
</dbReference>
<dbReference type="AlphaFoldDB" id="A0A1U7DBW6"/>
<sequence precursor="true">MTLKPLILLPFLATPVFAGSMTAPSPEPAPTVPVTPAPAQLGGDWTGASTGLQLGYGYADPDGAEDEPSDGAVYGLRAFYDHDFGNWVAGGGVEYDGTNIDLGDAGDLDSMAKVGGRVGYDLGRSMVYGTGGYAHATTDGGSLDAGSSDGYYVGAGMETFVADNVTVSGEVTYNEFNDFDADDLDVGATTATVGLNYRF</sequence>
<dbReference type="EMBL" id="CP014796">
    <property type="protein sequence ID" value="APX25651.1"/>
    <property type="molecule type" value="Genomic_DNA"/>
</dbReference>
<feature type="domain" description="Outer membrane protein beta-barrel" evidence="3">
    <location>
        <begin position="33"/>
        <end position="199"/>
    </location>
</feature>
<dbReference type="KEGG" id="tpro:Ga0080559_TMP4855"/>
<keyword evidence="5" id="KW-1185">Reference proteome</keyword>
<dbReference type="Proteomes" id="UP000186559">
    <property type="component" value="Chromosome"/>
</dbReference>